<feature type="compositionally biased region" description="Polar residues" evidence="1">
    <location>
        <begin position="153"/>
        <end position="162"/>
    </location>
</feature>
<gene>
    <name evidence="2" type="ORF">HGRIS_003328</name>
</gene>
<organism evidence="2 3">
    <name type="scientific">Hohenbuehelia grisea</name>
    <dbReference type="NCBI Taxonomy" id="104357"/>
    <lineage>
        <taxon>Eukaryota</taxon>
        <taxon>Fungi</taxon>
        <taxon>Dikarya</taxon>
        <taxon>Basidiomycota</taxon>
        <taxon>Agaricomycotina</taxon>
        <taxon>Agaricomycetes</taxon>
        <taxon>Agaricomycetidae</taxon>
        <taxon>Agaricales</taxon>
        <taxon>Pleurotineae</taxon>
        <taxon>Pleurotaceae</taxon>
        <taxon>Hohenbuehelia</taxon>
    </lineage>
</organism>
<proteinExistence type="predicted"/>
<protein>
    <submittedName>
        <fullName evidence="2">Uncharacterized protein</fullName>
    </submittedName>
</protein>
<feature type="region of interest" description="Disordered" evidence="1">
    <location>
        <begin position="1"/>
        <end position="26"/>
    </location>
</feature>
<comment type="caution">
    <text evidence="2">The sequence shown here is derived from an EMBL/GenBank/DDBJ whole genome shotgun (WGS) entry which is preliminary data.</text>
</comment>
<evidence type="ECO:0000256" key="1">
    <source>
        <dbReference type="SAM" id="MobiDB-lite"/>
    </source>
</evidence>
<feature type="compositionally biased region" description="Low complexity" evidence="1">
    <location>
        <begin position="8"/>
        <end position="26"/>
    </location>
</feature>
<dbReference type="EMBL" id="JASNQZ010000007">
    <property type="protein sequence ID" value="KAL0954330.1"/>
    <property type="molecule type" value="Genomic_DNA"/>
</dbReference>
<keyword evidence="3" id="KW-1185">Reference proteome</keyword>
<accession>A0ABR3JFT9</accession>
<feature type="region of interest" description="Disordered" evidence="1">
    <location>
        <begin position="148"/>
        <end position="190"/>
    </location>
</feature>
<name>A0ABR3JFT9_9AGAR</name>
<reference evidence="3" key="1">
    <citation type="submission" date="2024-06" db="EMBL/GenBank/DDBJ databases">
        <title>Multi-omics analyses provide insights into the biosynthesis of the anticancer antibiotic pleurotin in Hohenbuehelia grisea.</title>
        <authorList>
            <person name="Weaver J.A."/>
            <person name="Alberti F."/>
        </authorList>
    </citation>
    <scope>NUCLEOTIDE SEQUENCE [LARGE SCALE GENOMIC DNA]</scope>
    <source>
        <strain evidence="3">T-177</strain>
    </source>
</reference>
<evidence type="ECO:0000313" key="3">
    <source>
        <dbReference type="Proteomes" id="UP001556367"/>
    </source>
</evidence>
<evidence type="ECO:0000313" key="2">
    <source>
        <dbReference type="EMBL" id="KAL0954330.1"/>
    </source>
</evidence>
<dbReference type="Proteomes" id="UP001556367">
    <property type="component" value="Unassembled WGS sequence"/>
</dbReference>
<sequence length="314" mass="35157">MSMKRQQSTSITSNSSSGSNSSTSSDDNMSQVYIDIDFLTKYPLVCPVCKKIFVTPAGTNTHLGQAKNCMWWLQERELRSRRKAQKGKGKVSQHDNEHNNYDYVIDPILEDDIPDLEDEESPGLVLEEFEEDPVFHLIPIVPPFADLPLEPSADTSQGTANTEVPPPASSSSTKPPLKQTNITLDDNEDSRFYDTNTKAGVVIAMDQSLHERWAAMFKVKQQAPDQEGDISMEGSSSSTTSPYFPFASELDWRVADWFVKEDPGHSAFDRLLSIPGVVEKLGLSYRNVRSIHGLIDKIPNKGGEWKSQVLRFRD</sequence>